<dbReference type="EMBL" id="PGYQ01000017">
    <property type="protein sequence ID" value="PKL72093.1"/>
    <property type="molecule type" value="Genomic_DNA"/>
</dbReference>
<name>A0A2N1UMU8_9BACT</name>
<dbReference type="AlphaFoldDB" id="A0A2N1UMU8"/>
<comment type="caution">
    <text evidence="1">The sequence shown here is derived from an EMBL/GenBank/DDBJ whole genome shotgun (WGS) entry which is preliminary data.</text>
</comment>
<gene>
    <name evidence="1" type="ORF">CVV26_02990</name>
</gene>
<sequence>MENLIEKIQSNVDLKNIYNKMLDYLSKRNYSEKKLIQKIIDLKKYYPYSQRYQNYTRENAKIAMALVKEYGFLNENQYARNLLDYLINKKDGLRRIRQKMLNRLIKKEIVEKTINEFQKKSKQDLTRIIELTKLKREQLQKKYKGDWKKTAQINNKLYLFIQQKGYTNDETKEILNFNFKEIA</sequence>
<evidence type="ECO:0000313" key="1">
    <source>
        <dbReference type="EMBL" id="PKL72093.1"/>
    </source>
</evidence>
<dbReference type="Proteomes" id="UP000233414">
    <property type="component" value="Unassembled WGS sequence"/>
</dbReference>
<accession>A0A2N1UMU8</accession>
<protein>
    <submittedName>
        <fullName evidence="1">Uncharacterized protein</fullName>
    </submittedName>
</protein>
<proteinExistence type="predicted"/>
<organism evidence="1 2">
    <name type="scientific">Candidatus Kuenenbacteria bacterium HGW-Kuenenbacteria-1</name>
    <dbReference type="NCBI Taxonomy" id="2013812"/>
    <lineage>
        <taxon>Bacteria</taxon>
        <taxon>Candidatus Kueneniibacteriota</taxon>
    </lineage>
</organism>
<reference evidence="1 2" key="1">
    <citation type="journal article" date="2017" name="ISME J.">
        <title>Potential for microbial H2 and metal transformations associated with novel bacteria and archaea in deep terrestrial subsurface sediments.</title>
        <authorList>
            <person name="Hernsdorf A.W."/>
            <person name="Amano Y."/>
            <person name="Miyakawa K."/>
            <person name="Ise K."/>
            <person name="Suzuki Y."/>
            <person name="Anantharaman K."/>
            <person name="Probst A."/>
            <person name="Burstein D."/>
            <person name="Thomas B.C."/>
            <person name="Banfield J.F."/>
        </authorList>
    </citation>
    <scope>NUCLEOTIDE SEQUENCE [LARGE SCALE GENOMIC DNA]</scope>
    <source>
        <strain evidence="1">HGW-Kuenenbacteria-1</strain>
    </source>
</reference>
<evidence type="ECO:0000313" key="2">
    <source>
        <dbReference type="Proteomes" id="UP000233414"/>
    </source>
</evidence>